<evidence type="ECO:0000313" key="2">
    <source>
        <dbReference type="EMBL" id="JAD19447.1"/>
    </source>
</evidence>
<organism evidence="2">
    <name type="scientific">Arundo donax</name>
    <name type="common">Giant reed</name>
    <name type="synonym">Donax arundinaceus</name>
    <dbReference type="NCBI Taxonomy" id="35708"/>
    <lineage>
        <taxon>Eukaryota</taxon>
        <taxon>Viridiplantae</taxon>
        <taxon>Streptophyta</taxon>
        <taxon>Embryophyta</taxon>
        <taxon>Tracheophyta</taxon>
        <taxon>Spermatophyta</taxon>
        <taxon>Magnoliopsida</taxon>
        <taxon>Liliopsida</taxon>
        <taxon>Poales</taxon>
        <taxon>Poaceae</taxon>
        <taxon>PACMAD clade</taxon>
        <taxon>Arundinoideae</taxon>
        <taxon>Arundineae</taxon>
        <taxon>Arundo</taxon>
    </lineage>
</organism>
<reference evidence="2" key="2">
    <citation type="journal article" date="2015" name="Data Brief">
        <title>Shoot transcriptome of the giant reed, Arundo donax.</title>
        <authorList>
            <person name="Barrero R.A."/>
            <person name="Guerrero F.D."/>
            <person name="Moolhuijzen P."/>
            <person name="Goolsby J.A."/>
            <person name="Tidwell J."/>
            <person name="Bellgard S.E."/>
            <person name="Bellgard M.I."/>
        </authorList>
    </citation>
    <scope>NUCLEOTIDE SEQUENCE</scope>
    <source>
        <tissue evidence="2">Shoot tissue taken approximately 20 cm above the soil surface</tissue>
    </source>
</reference>
<feature type="compositionally biased region" description="Low complexity" evidence="1">
    <location>
        <begin position="12"/>
        <end position="29"/>
    </location>
</feature>
<proteinExistence type="predicted"/>
<dbReference type="AlphaFoldDB" id="A0A0A8Y614"/>
<protein>
    <submittedName>
        <fullName evidence="2">Uncharacterized protein</fullName>
    </submittedName>
</protein>
<feature type="region of interest" description="Disordered" evidence="1">
    <location>
        <begin position="1"/>
        <end position="60"/>
    </location>
</feature>
<sequence length="60" mass="6570">MALMGTRHWWLASPATPSTSPPGRTSTASRARRGRPAGGLARLWRYSAPPRRSTRPAGER</sequence>
<accession>A0A0A8Y614</accession>
<name>A0A0A8Y614_ARUDO</name>
<evidence type="ECO:0000256" key="1">
    <source>
        <dbReference type="SAM" id="MobiDB-lite"/>
    </source>
</evidence>
<reference evidence="2" key="1">
    <citation type="submission" date="2014-09" db="EMBL/GenBank/DDBJ databases">
        <authorList>
            <person name="Magalhaes I.L.F."/>
            <person name="Oliveira U."/>
            <person name="Santos F.R."/>
            <person name="Vidigal T.H.D.A."/>
            <person name="Brescovit A.D."/>
            <person name="Santos A.J."/>
        </authorList>
    </citation>
    <scope>NUCLEOTIDE SEQUENCE</scope>
    <source>
        <tissue evidence="2">Shoot tissue taken approximately 20 cm above the soil surface</tissue>
    </source>
</reference>
<dbReference type="EMBL" id="GBRH01278448">
    <property type="protein sequence ID" value="JAD19447.1"/>
    <property type="molecule type" value="Transcribed_RNA"/>
</dbReference>